<proteinExistence type="predicted"/>
<name>A0ABV2RIL8_BRAJP</name>
<keyword evidence="1" id="KW-0812">Transmembrane</keyword>
<comment type="caution">
    <text evidence="2">The sequence shown here is derived from an EMBL/GenBank/DDBJ whole genome shotgun (WGS) entry which is preliminary data.</text>
</comment>
<organism evidence="2 3">
    <name type="scientific">Bradyrhizobium japonicum</name>
    <dbReference type="NCBI Taxonomy" id="375"/>
    <lineage>
        <taxon>Bacteria</taxon>
        <taxon>Pseudomonadati</taxon>
        <taxon>Pseudomonadota</taxon>
        <taxon>Alphaproteobacteria</taxon>
        <taxon>Hyphomicrobiales</taxon>
        <taxon>Nitrobacteraceae</taxon>
        <taxon>Bradyrhizobium</taxon>
    </lineage>
</organism>
<sequence length="34" mass="3680">MWPYGIAALCVVLLIVGAVALIFLSFDFPDEPKA</sequence>
<dbReference type="EMBL" id="JBEPTQ010000001">
    <property type="protein sequence ID" value="MET4716109.1"/>
    <property type="molecule type" value="Genomic_DNA"/>
</dbReference>
<dbReference type="Proteomes" id="UP001549291">
    <property type="component" value="Unassembled WGS sequence"/>
</dbReference>
<feature type="transmembrane region" description="Helical" evidence="1">
    <location>
        <begin position="6"/>
        <end position="26"/>
    </location>
</feature>
<keyword evidence="1" id="KW-1133">Transmembrane helix</keyword>
<keyword evidence="3" id="KW-1185">Reference proteome</keyword>
<evidence type="ECO:0000313" key="3">
    <source>
        <dbReference type="Proteomes" id="UP001549291"/>
    </source>
</evidence>
<evidence type="ECO:0000313" key="2">
    <source>
        <dbReference type="EMBL" id="MET4716109.1"/>
    </source>
</evidence>
<accession>A0ABV2RIL8</accession>
<keyword evidence="1" id="KW-0472">Membrane</keyword>
<gene>
    <name evidence="2" type="ORF">ABIF63_000212</name>
</gene>
<reference evidence="2 3" key="1">
    <citation type="submission" date="2024-06" db="EMBL/GenBank/DDBJ databases">
        <title>Genomic Encyclopedia of Type Strains, Phase V (KMG-V): Genome sequencing to study the core and pangenomes of soil and plant-associated prokaryotes.</title>
        <authorList>
            <person name="Whitman W."/>
        </authorList>
    </citation>
    <scope>NUCLEOTIDE SEQUENCE [LARGE SCALE GENOMIC DNA]</scope>
    <source>
        <strain evidence="2 3">USDA 160</strain>
    </source>
</reference>
<protein>
    <submittedName>
        <fullName evidence="2">Uncharacterized protein</fullName>
    </submittedName>
</protein>
<evidence type="ECO:0000256" key="1">
    <source>
        <dbReference type="SAM" id="Phobius"/>
    </source>
</evidence>